<evidence type="ECO:0000256" key="3">
    <source>
        <dbReference type="ARBA" id="ARBA00022605"/>
    </source>
</evidence>
<keyword evidence="5 9" id="KW-0223">Dioxygenase</keyword>
<dbReference type="GO" id="GO:0010309">
    <property type="term" value="F:acireductone dioxygenase [iron(II)-requiring] activity"/>
    <property type="evidence" value="ECO:0007669"/>
    <property type="project" value="UniProtKB-UniRule"/>
</dbReference>
<dbReference type="EC" id="1.13.11.53" evidence="9"/>
<keyword evidence="4 9" id="KW-0479">Metal-binding</keyword>
<feature type="binding site" evidence="9">
    <location>
        <position position="103"/>
    </location>
    <ligand>
        <name>Fe(2+)</name>
        <dbReference type="ChEBI" id="CHEBI:29033"/>
    </ligand>
</feature>
<comment type="pathway">
    <text evidence="9">Amino-acid biosynthesis; L-methionine biosynthesis via salvage pathway; L-methionine from S-methyl-5-thio-alpha-D-ribose 1-phosphate: step 5/6.</text>
</comment>
<feature type="site" description="May play a role in transmitting local conformational changes" evidence="9">
    <location>
        <position position="102"/>
    </location>
</feature>
<dbReference type="GO" id="GO:0010308">
    <property type="term" value="F:acireductone dioxygenase (Ni2+-requiring) activity"/>
    <property type="evidence" value="ECO:0007669"/>
    <property type="project" value="UniProtKB-UniRule"/>
</dbReference>
<feature type="binding site" evidence="9">
    <location>
        <position position="99"/>
    </location>
    <ligand>
        <name>Ni(2+)</name>
        <dbReference type="ChEBI" id="CHEBI:49786"/>
    </ligand>
</feature>
<feature type="binding site" evidence="9">
    <location>
        <position position="99"/>
    </location>
    <ligand>
        <name>Fe(2+)</name>
        <dbReference type="ChEBI" id="CHEBI:29033"/>
    </ligand>
</feature>
<feature type="binding site" evidence="9">
    <location>
        <position position="103"/>
    </location>
    <ligand>
        <name>Ni(2+)</name>
        <dbReference type="ChEBI" id="CHEBI:49786"/>
    </ligand>
</feature>
<evidence type="ECO:0000256" key="1">
    <source>
        <dbReference type="ARBA" id="ARBA00000428"/>
    </source>
</evidence>
<dbReference type="GO" id="GO:0019284">
    <property type="term" value="P:L-methionine salvage from S-adenosylmethionine"/>
    <property type="evidence" value="ECO:0007669"/>
    <property type="project" value="InterPro"/>
</dbReference>
<comment type="cofactor">
    <cofactor evidence="9">
        <name>Ni(2+)</name>
        <dbReference type="ChEBI" id="CHEBI:49786"/>
    </cofactor>
    <text evidence="9">Binds 1 nickel ion per monomer.</text>
</comment>
<feature type="binding site" evidence="9">
    <location>
        <position position="141"/>
    </location>
    <ligand>
        <name>Fe(2+)</name>
        <dbReference type="ChEBI" id="CHEBI:29033"/>
    </ligand>
</feature>
<feature type="binding site" evidence="9">
    <location>
        <position position="97"/>
    </location>
    <ligand>
        <name>Ni(2+)</name>
        <dbReference type="ChEBI" id="CHEBI:49786"/>
    </ligand>
</feature>
<sequence>MSFLNVYHEHDPDQPLLTTHDGERIAAELAAHGIRFERWATKADLAPDADPEVVLTAYAEEVGHLKADNGFATADVIGLTPEHPDKDALRAKFLDEHRHSEDEVRFFVRGEGVFYLHLGARVYAVGCTEGDLMSVPAGTPHWFDMGPAPHFTAIRLFTNPEGWVANFTGETIAARFPRFEALPTGRGDAAQSESGSVA</sequence>
<dbReference type="Proteomes" id="UP000249700">
    <property type="component" value="Unassembled WGS sequence"/>
</dbReference>
<keyword evidence="8 9" id="KW-0486">Methionine biosynthesis</keyword>
<reference evidence="10 11" key="1">
    <citation type="submission" date="2018-06" db="EMBL/GenBank/DDBJ databases">
        <title>Comparative analysis of microorganisms from saline springs in Andes Mountain Range, Colombia.</title>
        <authorList>
            <person name="Rubin E."/>
        </authorList>
    </citation>
    <scope>NUCLEOTIDE SEQUENCE [LARGE SCALE GENOMIC DNA]</scope>
    <source>
        <strain evidence="10 11">USBA-857</strain>
    </source>
</reference>
<dbReference type="Gene3D" id="2.60.120.10">
    <property type="entry name" value="Jelly Rolls"/>
    <property type="match status" value="1"/>
</dbReference>
<proteinExistence type="inferred from homology"/>
<evidence type="ECO:0000256" key="5">
    <source>
        <dbReference type="ARBA" id="ARBA00022964"/>
    </source>
</evidence>
<dbReference type="InterPro" id="IPR023956">
    <property type="entry name" value="ARD_bac"/>
</dbReference>
<dbReference type="PANTHER" id="PTHR23418">
    <property type="entry name" value="ACIREDUCTONE DIOXYGENASE"/>
    <property type="match status" value="1"/>
</dbReference>
<comment type="subunit">
    <text evidence="9">Monomer.</text>
</comment>
<keyword evidence="6 9" id="KW-0560">Oxidoreductase</keyword>
<name>A0A328XTL4_9GAMM</name>
<comment type="catalytic activity">
    <reaction evidence="1 9">
        <text>1,2-dihydroxy-5-(methylsulfanyl)pent-1-en-3-one + O2 = 4-methylsulfanyl-2-oxobutanoate + formate + 2 H(+)</text>
        <dbReference type="Rhea" id="RHEA:24504"/>
        <dbReference type="ChEBI" id="CHEBI:15378"/>
        <dbReference type="ChEBI" id="CHEBI:15379"/>
        <dbReference type="ChEBI" id="CHEBI:15740"/>
        <dbReference type="ChEBI" id="CHEBI:16723"/>
        <dbReference type="ChEBI" id="CHEBI:49252"/>
        <dbReference type="EC" id="1.13.11.54"/>
    </reaction>
</comment>
<comment type="function">
    <text evidence="9">Catalyzes 2 different reactions between oxygene and the acireductone 1,2-dihydroxy-3-keto-5-methylthiopentene (DHK-MTPene) depending upon the metal bound in the active site. Fe-containing acireductone dioxygenase (Fe-ARD) produces formate and 2-keto-4-methylthiobutyrate (KMTB), the alpha-ketoacid precursor of methionine in the methionine recycle pathway. Ni-containing acireductone dioxygenase (Ni-ARD) produces methylthiopropionate, carbon monoxide and formate, and does not lie on the methionine recycle pathway.</text>
</comment>
<feature type="binding site" evidence="9">
    <location>
        <position position="97"/>
    </location>
    <ligand>
        <name>Fe(2+)</name>
        <dbReference type="ChEBI" id="CHEBI:29033"/>
    </ligand>
</feature>
<dbReference type="AlphaFoldDB" id="A0A328XTL4"/>
<comment type="catalytic activity">
    <reaction evidence="9">
        <text>1,2-dihydroxy-5-(methylsulfanyl)pent-1-en-3-one + O2 = 3-(methylsulfanyl)propanoate + CO + formate + 2 H(+)</text>
        <dbReference type="Rhea" id="RHEA:14161"/>
        <dbReference type="ChEBI" id="CHEBI:15378"/>
        <dbReference type="ChEBI" id="CHEBI:15379"/>
        <dbReference type="ChEBI" id="CHEBI:15740"/>
        <dbReference type="ChEBI" id="CHEBI:17245"/>
        <dbReference type="ChEBI" id="CHEBI:49016"/>
        <dbReference type="ChEBI" id="CHEBI:49252"/>
        <dbReference type="EC" id="1.13.11.53"/>
    </reaction>
</comment>
<organism evidence="10 11">
    <name type="scientific">Onishia taeanensis</name>
    <dbReference type="NCBI Taxonomy" id="284577"/>
    <lineage>
        <taxon>Bacteria</taxon>
        <taxon>Pseudomonadati</taxon>
        <taxon>Pseudomonadota</taxon>
        <taxon>Gammaproteobacteria</taxon>
        <taxon>Oceanospirillales</taxon>
        <taxon>Halomonadaceae</taxon>
        <taxon>Onishia</taxon>
    </lineage>
</organism>
<gene>
    <name evidence="9" type="primary">mtnD</name>
    <name evidence="10" type="ORF">BCL93_102174</name>
</gene>
<dbReference type="Pfam" id="PF03079">
    <property type="entry name" value="ARD"/>
    <property type="match status" value="1"/>
</dbReference>
<evidence type="ECO:0000256" key="4">
    <source>
        <dbReference type="ARBA" id="ARBA00022723"/>
    </source>
</evidence>
<dbReference type="EMBL" id="QLSX01000002">
    <property type="protein sequence ID" value="RAR63438.1"/>
    <property type="molecule type" value="Genomic_DNA"/>
</dbReference>
<keyword evidence="3 9" id="KW-0028">Amino-acid biosynthesis</keyword>
<dbReference type="RefSeq" id="WP_112053761.1">
    <property type="nucleotide sequence ID" value="NZ_QLSX01000002.1"/>
</dbReference>
<evidence type="ECO:0000313" key="11">
    <source>
        <dbReference type="Proteomes" id="UP000249700"/>
    </source>
</evidence>
<evidence type="ECO:0000256" key="9">
    <source>
        <dbReference type="HAMAP-Rule" id="MF_01682"/>
    </source>
</evidence>
<comment type="similarity">
    <text evidence="9">Belongs to the acireductone dioxygenase (ARD) family.</text>
</comment>
<comment type="caution">
    <text evidence="10">The sequence shown here is derived from an EMBL/GenBank/DDBJ whole genome shotgun (WGS) entry which is preliminary data.</text>
</comment>
<feature type="binding site" evidence="9">
    <location>
        <position position="141"/>
    </location>
    <ligand>
        <name>Ni(2+)</name>
        <dbReference type="ChEBI" id="CHEBI:49786"/>
    </ligand>
</feature>
<dbReference type="InterPro" id="IPR004313">
    <property type="entry name" value="ARD"/>
</dbReference>
<dbReference type="HAMAP" id="MF_01682">
    <property type="entry name" value="Salvage_MtnD"/>
    <property type="match status" value="1"/>
</dbReference>
<keyword evidence="7 9" id="KW-0408">Iron</keyword>
<dbReference type="GO" id="GO:0005506">
    <property type="term" value="F:iron ion binding"/>
    <property type="evidence" value="ECO:0007669"/>
    <property type="project" value="UniProtKB-UniRule"/>
</dbReference>
<evidence type="ECO:0000256" key="2">
    <source>
        <dbReference type="ARBA" id="ARBA00022596"/>
    </source>
</evidence>
<evidence type="ECO:0000256" key="6">
    <source>
        <dbReference type="ARBA" id="ARBA00023002"/>
    </source>
</evidence>
<comment type="cofactor">
    <cofactor evidence="9">
        <name>Fe(2+)</name>
        <dbReference type="ChEBI" id="CHEBI:29033"/>
    </cofactor>
    <text evidence="9">Binds 1 Fe(2+) cation per monomer.</text>
</comment>
<feature type="site" description="Important to generate the dianion" evidence="9">
    <location>
        <position position="105"/>
    </location>
</feature>
<dbReference type="CDD" id="cd02232">
    <property type="entry name" value="cupin_ARD"/>
    <property type="match status" value="1"/>
</dbReference>
<dbReference type="SUPFAM" id="SSF51182">
    <property type="entry name" value="RmlC-like cupins"/>
    <property type="match status" value="1"/>
</dbReference>
<dbReference type="PANTHER" id="PTHR23418:SF0">
    <property type="entry name" value="ACIREDUCTONE DIOXYGENASE"/>
    <property type="match status" value="1"/>
</dbReference>
<feature type="site" description="May play a role in metal incorporation in vivo" evidence="9">
    <location>
        <position position="96"/>
    </location>
</feature>
<dbReference type="GO" id="GO:0016151">
    <property type="term" value="F:nickel cation binding"/>
    <property type="evidence" value="ECO:0007669"/>
    <property type="project" value="UniProtKB-UniRule"/>
</dbReference>
<evidence type="ECO:0000256" key="7">
    <source>
        <dbReference type="ARBA" id="ARBA00023004"/>
    </source>
</evidence>
<evidence type="ECO:0000256" key="8">
    <source>
        <dbReference type="ARBA" id="ARBA00023167"/>
    </source>
</evidence>
<dbReference type="GO" id="GO:0019509">
    <property type="term" value="P:L-methionine salvage from methylthioadenosine"/>
    <property type="evidence" value="ECO:0007669"/>
    <property type="project" value="UniProtKB-UniRule"/>
</dbReference>
<dbReference type="InterPro" id="IPR014710">
    <property type="entry name" value="RmlC-like_jellyroll"/>
</dbReference>
<dbReference type="InterPro" id="IPR011051">
    <property type="entry name" value="RmlC_Cupin_sf"/>
</dbReference>
<evidence type="ECO:0000313" key="10">
    <source>
        <dbReference type="EMBL" id="RAR63438.1"/>
    </source>
</evidence>
<protein>
    <recommendedName>
        <fullName evidence="9">Acireductone dioxygenase</fullName>
    </recommendedName>
    <alternativeName>
        <fullName evidence="9">1,2-dihydroxy-3-keto-5-methylthiopentene dioxygenase</fullName>
        <shortName evidence="9">DHK-MTPene dioxygenase</shortName>
    </alternativeName>
    <alternativeName>
        <fullName evidence="9">Acireductone dioxygenase (Fe(2+)-requiring)</fullName>
        <shortName evidence="9">ARD'</shortName>
        <shortName evidence="9">Fe-ARD</shortName>
        <ecNumber evidence="9">1.13.11.54</ecNumber>
    </alternativeName>
    <alternativeName>
        <fullName evidence="9">Acireductone dioxygenase (Ni(2+)-requiring)</fullName>
        <shortName evidence="9">ARD</shortName>
        <shortName evidence="9">Ni-ARD</shortName>
        <ecNumber evidence="9">1.13.11.53</ecNumber>
    </alternativeName>
</protein>
<dbReference type="OrthoDB" id="9795636at2"/>
<dbReference type="UniPathway" id="UPA00904">
    <property type="reaction ID" value="UER00878"/>
</dbReference>
<dbReference type="EC" id="1.13.11.54" evidence="9"/>
<keyword evidence="2 9" id="KW-0533">Nickel</keyword>
<accession>A0A328XTL4</accession>